<feature type="repeat" description="ANK" evidence="3">
    <location>
        <begin position="213"/>
        <end position="245"/>
    </location>
</feature>
<feature type="region of interest" description="Disordered" evidence="5">
    <location>
        <begin position="469"/>
        <end position="545"/>
    </location>
</feature>
<keyword evidence="6" id="KW-1133">Transmembrane helix</keyword>
<protein>
    <recommendedName>
        <fullName evidence="9">Protein phosphatase 1 regulatory subunit 12A</fullName>
    </recommendedName>
</protein>
<accession>A0ABN9M7E7</accession>
<evidence type="ECO:0000256" key="5">
    <source>
        <dbReference type="SAM" id="MobiDB-lite"/>
    </source>
</evidence>
<dbReference type="Pfam" id="PF12796">
    <property type="entry name" value="Ank_2"/>
    <property type="match status" value="2"/>
</dbReference>
<feature type="repeat" description="ANK" evidence="3">
    <location>
        <begin position="188"/>
        <end position="212"/>
    </location>
</feature>
<feature type="compositionally biased region" description="Basic and acidic residues" evidence="5">
    <location>
        <begin position="478"/>
        <end position="494"/>
    </location>
</feature>
<evidence type="ECO:0000313" key="8">
    <source>
        <dbReference type="Proteomes" id="UP001176940"/>
    </source>
</evidence>
<feature type="compositionally biased region" description="Polar residues" evidence="5">
    <location>
        <begin position="516"/>
        <end position="529"/>
    </location>
</feature>
<feature type="transmembrane region" description="Helical" evidence="6">
    <location>
        <begin position="93"/>
        <end position="114"/>
    </location>
</feature>
<feature type="region of interest" description="Disordered" evidence="5">
    <location>
        <begin position="624"/>
        <end position="649"/>
    </location>
</feature>
<evidence type="ECO:0000256" key="4">
    <source>
        <dbReference type="SAM" id="Coils"/>
    </source>
</evidence>
<reference evidence="7" key="1">
    <citation type="submission" date="2023-07" db="EMBL/GenBank/DDBJ databases">
        <authorList>
            <person name="Stuckert A."/>
        </authorList>
    </citation>
    <scope>NUCLEOTIDE SEQUENCE</scope>
</reference>
<dbReference type="Gene3D" id="1.25.40.20">
    <property type="entry name" value="Ankyrin repeat-containing domain"/>
    <property type="match status" value="2"/>
</dbReference>
<evidence type="ECO:0000256" key="2">
    <source>
        <dbReference type="ARBA" id="ARBA00023043"/>
    </source>
</evidence>
<dbReference type="EMBL" id="CAUEEQ010044157">
    <property type="protein sequence ID" value="CAJ0957807.1"/>
    <property type="molecule type" value="Genomic_DNA"/>
</dbReference>
<feature type="transmembrane region" description="Helical" evidence="6">
    <location>
        <begin position="65"/>
        <end position="87"/>
    </location>
</feature>
<comment type="caution">
    <text evidence="7">The sequence shown here is derived from an EMBL/GenBank/DDBJ whole genome shotgun (WGS) entry which is preliminary data.</text>
</comment>
<keyword evidence="6" id="KW-0812">Transmembrane</keyword>
<feature type="non-terminal residue" evidence="7">
    <location>
        <position position="649"/>
    </location>
</feature>
<feature type="repeat" description="ANK" evidence="3">
    <location>
        <begin position="306"/>
        <end position="338"/>
    </location>
</feature>
<dbReference type="PROSITE" id="PS50297">
    <property type="entry name" value="ANK_REP_REGION"/>
    <property type="match status" value="3"/>
</dbReference>
<dbReference type="PANTHER" id="PTHR24179:SF27">
    <property type="entry name" value="PROTEIN PHOSPHATASE 1 REGULATORY SUBUNIT 12C"/>
    <property type="match status" value="1"/>
</dbReference>
<name>A0ABN9M7E7_9NEOB</name>
<dbReference type="Proteomes" id="UP001176940">
    <property type="component" value="Unassembled WGS sequence"/>
</dbReference>
<feature type="transmembrane region" description="Helical" evidence="6">
    <location>
        <begin position="7"/>
        <end position="24"/>
    </location>
</feature>
<feature type="transmembrane region" description="Helical" evidence="6">
    <location>
        <begin position="30"/>
        <end position="53"/>
    </location>
</feature>
<keyword evidence="8" id="KW-1185">Reference proteome</keyword>
<dbReference type="PRINTS" id="PR01415">
    <property type="entry name" value="ANKYRIN"/>
</dbReference>
<evidence type="ECO:0000313" key="7">
    <source>
        <dbReference type="EMBL" id="CAJ0957807.1"/>
    </source>
</evidence>
<feature type="compositionally biased region" description="Basic and acidic residues" evidence="5">
    <location>
        <begin position="624"/>
        <end position="635"/>
    </location>
</feature>
<dbReference type="InterPro" id="IPR036770">
    <property type="entry name" value="Ankyrin_rpt-contain_sf"/>
</dbReference>
<keyword evidence="1" id="KW-0677">Repeat</keyword>
<evidence type="ECO:0000256" key="3">
    <source>
        <dbReference type="PROSITE-ProRule" id="PRU00023"/>
    </source>
</evidence>
<feature type="repeat" description="ANK" evidence="3">
    <location>
        <begin position="339"/>
        <end position="371"/>
    </location>
</feature>
<dbReference type="InterPro" id="IPR002110">
    <property type="entry name" value="Ankyrin_rpt"/>
</dbReference>
<gene>
    <name evidence="7" type="ORF">RIMI_LOCUS16059022</name>
</gene>
<dbReference type="SMART" id="SM00248">
    <property type="entry name" value="ANK"/>
    <property type="match status" value="4"/>
</dbReference>
<keyword evidence="6" id="KW-0472">Membrane</keyword>
<evidence type="ECO:0000256" key="6">
    <source>
        <dbReference type="SAM" id="Phobius"/>
    </source>
</evidence>
<feature type="transmembrane region" description="Helical" evidence="6">
    <location>
        <begin position="121"/>
        <end position="143"/>
    </location>
</feature>
<organism evidence="7 8">
    <name type="scientific">Ranitomeya imitator</name>
    <name type="common">mimic poison frog</name>
    <dbReference type="NCBI Taxonomy" id="111125"/>
    <lineage>
        <taxon>Eukaryota</taxon>
        <taxon>Metazoa</taxon>
        <taxon>Chordata</taxon>
        <taxon>Craniata</taxon>
        <taxon>Vertebrata</taxon>
        <taxon>Euteleostomi</taxon>
        <taxon>Amphibia</taxon>
        <taxon>Batrachia</taxon>
        <taxon>Anura</taxon>
        <taxon>Neobatrachia</taxon>
        <taxon>Hyloidea</taxon>
        <taxon>Dendrobatidae</taxon>
        <taxon>Dendrobatinae</taxon>
        <taxon>Ranitomeya</taxon>
    </lineage>
</organism>
<dbReference type="PROSITE" id="PS50088">
    <property type="entry name" value="ANK_REPEAT"/>
    <property type="match status" value="4"/>
</dbReference>
<keyword evidence="4" id="KW-0175">Coiled coil</keyword>
<dbReference type="InterPro" id="IPR051226">
    <property type="entry name" value="PP1_Regulatory_Subunit"/>
</dbReference>
<dbReference type="SUPFAM" id="SSF48403">
    <property type="entry name" value="Ankyrin repeat"/>
    <property type="match status" value="1"/>
</dbReference>
<keyword evidence="2 3" id="KW-0040">ANK repeat</keyword>
<evidence type="ECO:0008006" key="9">
    <source>
        <dbReference type="Google" id="ProtNLM"/>
    </source>
</evidence>
<proteinExistence type="predicted"/>
<feature type="coiled-coil region" evidence="4">
    <location>
        <begin position="377"/>
        <end position="408"/>
    </location>
</feature>
<dbReference type="PANTHER" id="PTHR24179">
    <property type="entry name" value="PROTEIN PHOSPHATASE 1 REGULATORY SUBUNIT 12"/>
    <property type="match status" value="1"/>
</dbReference>
<feature type="compositionally biased region" description="Acidic residues" evidence="5">
    <location>
        <begin position="501"/>
        <end position="515"/>
    </location>
</feature>
<sequence>MYYAGCAMYYAGCAMYYAGCAMYYAGCAMYYAGCAMYYAGCAMYYAGCAMYYAGCAMYYAGCAMYYAGCAMYYAGCAMYYAGCAMYYAGCAMYYASCAMYYAGCAMYYAGCAMYYAGCAMYYAGCAMYCVCAMYYAGCAMYYAGCAMYLRGLCNVLRGDAYSRYPMLASVRPVTGRSCGHSPVDPGKACIDENLEVVEFLVNHGANVNQADNEGWTPLHVAASCGYMEIAEYLLKHSANIAAVNSDGDVPLDIAEDDCMETLLRAEITKRGIDIEAAKREEEEVMLQDARQWLNAGNMEDIRHPKTGAGALHVAAAKGYVEIMRLLLQANSDPNVRDKDGWTPLHAAAHWGVEEACRLLVENFCDMSALNNVGQRPCDVADEEIVSLLEELQKKQEDLRSEKEANLKRAVIDTGMDQQTVNTSKHRRICIENRRTVQCIRIGPPAEIVEDRHPLKYAFRVSQNRLRFEGSGSSVCRMSSKEKISVQDQSKERKTLGMITVGDEETSSSSEEDDSSVNDPKTNVEVNENGLQPEPENSIVRPTSPDQKPLLTFVTPILPLAGPVGPSMWRQSLRKTGIVLVPQRGQKAAFSGAPSSITEKCQLSFSNLRAGLRKTGSFGALQDARIEDSSFKEPGIKRSASSPRLDTPER</sequence>
<evidence type="ECO:0000256" key="1">
    <source>
        <dbReference type="ARBA" id="ARBA00022737"/>
    </source>
</evidence>